<dbReference type="Gene3D" id="3.20.10.10">
    <property type="entry name" value="D-amino Acid Aminotransferase, subunit A, domain 2"/>
    <property type="match status" value="1"/>
</dbReference>
<dbReference type="InterPro" id="IPR018300">
    <property type="entry name" value="Aminotrans_IV_CS"/>
</dbReference>
<evidence type="ECO:0000256" key="1">
    <source>
        <dbReference type="ARBA" id="ARBA00001933"/>
    </source>
</evidence>
<evidence type="ECO:0000313" key="13">
    <source>
        <dbReference type="EMBL" id="MBW3366874.1"/>
    </source>
</evidence>
<evidence type="ECO:0000256" key="4">
    <source>
        <dbReference type="ARBA" id="ARBA00005072"/>
    </source>
</evidence>
<evidence type="ECO:0000313" key="14">
    <source>
        <dbReference type="Proteomes" id="UP000774935"/>
    </source>
</evidence>
<evidence type="ECO:0000256" key="8">
    <source>
        <dbReference type="ARBA" id="ARBA00048212"/>
    </source>
</evidence>
<reference evidence="13 14" key="1">
    <citation type="submission" date="2021-07" db="EMBL/GenBank/DDBJ databases">
        <authorList>
            <person name="Kim M.K."/>
        </authorList>
    </citation>
    <scope>NUCLEOTIDE SEQUENCE [LARGE SCALE GENOMIC DNA]</scope>
    <source>
        <strain evidence="13 14">HLY7-15</strain>
    </source>
</reference>
<keyword evidence="14" id="KW-1185">Reference proteome</keyword>
<evidence type="ECO:0000256" key="5">
    <source>
        <dbReference type="ARBA" id="ARBA00009320"/>
    </source>
</evidence>
<evidence type="ECO:0000256" key="6">
    <source>
        <dbReference type="ARBA" id="ARBA00013053"/>
    </source>
</evidence>
<dbReference type="Pfam" id="PF01063">
    <property type="entry name" value="Aminotran_4"/>
    <property type="match status" value="1"/>
</dbReference>
<dbReference type="PROSITE" id="PS00770">
    <property type="entry name" value="AA_TRANSFER_CLASS_4"/>
    <property type="match status" value="1"/>
</dbReference>
<dbReference type="EMBL" id="JAHWXQ010000007">
    <property type="protein sequence ID" value="MBW3366874.1"/>
    <property type="molecule type" value="Genomic_DNA"/>
</dbReference>
<sequence>MLLYNGDFIPETQLQLPLTNRAFQYNDGFFETIIVSDGKLRFWDDHLYRMKAAAKTLELEFPQTIVSEEIEEKLLQLAEKNNAVNYGRLKLKLWRSGSGLYTPETNLADWLATITPATLATTSPLNIGICETITTNYSAFSFFKGPNALLYVMAGTEKKEKGFDDMLLLNRQNQVAELISSNIFWLKDDVLFTPAIDTGCVQGIVRQNILRWAQQAGTITKEVYYDLDSLLKADSIFSCNVAGIRSVATINGMPVTIDESFVEQLRNELFT</sequence>
<dbReference type="PANTHER" id="PTHR42743">
    <property type="entry name" value="AMINO-ACID AMINOTRANSFERASE"/>
    <property type="match status" value="1"/>
</dbReference>
<dbReference type="PANTHER" id="PTHR42743:SF11">
    <property type="entry name" value="AMINODEOXYCHORISMATE LYASE"/>
    <property type="match status" value="1"/>
</dbReference>
<dbReference type="GO" id="GO:0008483">
    <property type="term" value="F:transaminase activity"/>
    <property type="evidence" value="ECO:0007669"/>
    <property type="project" value="UniProtKB-KW"/>
</dbReference>
<evidence type="ECO:0000256" key="2">
    <source>
        <dbReference type="ARBA" id="ARBA00004824"/>
    </source>
</evidence>
<comment type="catalytic activity">
    <reaction evidence="8">
        <text>L-valine + 2-oxoglutarate = 3-methyl-2-oxobutanoate + L-glutamate</text>
        <dbReference type="Rhea" id="RHEA:24813"/>
        <dbReference type="ChEBI" id="CHEBI:11851"/>
        <dbReference type="ChEBI" id="CHEBI:16810"/>
        <dbReference type="ChEBI" id="CHEBI:29985"/>
        <dbReference type="ChEBI" id="CHEBI:57762"/>
        <dbReference type="EC" id="2.6.1.42"/>
    </reaction>
</comment>
<dbReference type="RefSeq" id="WP_199111617.1">
    <property type="nucleotide sequence ID" value="NZ_JAHWXQ010000007.1"/>
</dbReference>
<comment type="pathway">
    <text evidence="3">Amino-acid biosynthesis; L-valine biosynthesis; L-valine from pyruvate: step 4/4.</text>
</comment>
<protein>
    <recommendedName>
        <fullName evidence="6">branched-chain-amino-acid transaminase</fullName>
        <ecNumber evidence="6">2.6.1.42</ecNumber>
    </recommendedName>
</protein>
<evidence type="ECO:0000256" key="9">
    <source>
        <dbReference type="ARBA" id="ARBA00048798"/>
    </source>
</evidence>
<accession>A0ABS6XFU5</accession>
<name>A0ABS6XFU5_9BACT</name>
<organism evidence="13 14">
    <name type="scientific">Pontibacter populi</name>
    <dbReference type="NCBI Taxonomy" id="890055"/>
    <lineage>
        <taxon>Bacteria</taxon>
        <taxon>Pseudomonadati</taxon>
        <taxon>Bacteroidota</taxon>
        <taxon>Cytophagia</taxon>
        <taxon>Cytophagales</taxon>
        <taxon>Hymenobacteraceae</taxon>
        <taxon>Pontibacter</taxon>
    </lineage>
</organism>
<evidence type="ECO:0000256" key="3">
    <source>
        <dbReference type="ARBA" id="ARBA00004931"/>
    </source>
</evidence>
<dbReference type="SUPFAM" id="SSF56752">
    <property type="entry name" value="D-aminoacid aminotransferase-like PLP-dependent enzymes"/>
    <property type="match status" value="1"/>
</dbReference>
<comment type="caution">
    <text evidence="13">The sequence shown here is derived from an EMBL/GenBank/DDBJ whole genome shotgun (WGS) entry which is preliminary data.</text>
</comment>
<gene>
    <name evidence="13" type="ORF">KYK27_17575</name>
</gene>
<evidence type="ECO:0000256" key="12">
    <source>
        <dbReference type="RuleBase" id="RU004516"/>
    </source>
</evidence>
<dbReference type="InterPro" id="IPR043131">
    <property type="entry name" value="BCAT-like_N"/>
</dbReference>
<comment type="pathway">
    <text evidence="2">Amino-acid biosynthesis; L-isoleucine biosynthesis; L-isoleucine from 2-oxobutanoate: step 4/4.</text>
</comment>
<comment type="cofactor">
    <cofactor evidence="1 12">
        <name>pyridoxal 5'-phosphate</name>
        <dbReference type="ChEBI" id="CHEBI:597326"/>
    </cofactor>
</comment>
<dbReference type="EC" id="2.6.1.42" evidence="6"/>
<evidence type="ECO:0000256" key="10">
    <source>
        <dbReference type="ARBA" id="ARBA00049229"/>
    </source>
</evidence>
<dbReference type="InterPro" id="IPR036038">
    <property type="entry name" value="Aminotransferase-like"/>
</dbReference>
<comment type="pathway">
    <text evidence="4">Amino-acid biosynthesis; L-leucine biosynthesis; L-leucine from 3-methyl-2-oxobutanoate: step 4/4.</text>
</comment>
<comment type="similarity">
    <text evidence="5 11">Belongs to the class-IV pyridoxal-phosphate-dependent aminotransferase family.</text>
</comment>
<proteinExistence type="inferred from homology"/>
<dbReference type="InterPro" id="IPR050571">
    <property type="entry name" value="Class-IV_PLP-Dep_Aminotrnsfr"/>
</dbReference>
<evidence type="ECO:0000256" key="7">
    <source>
        <dbReference type="ARBA" id="ARBA00022898"/>
    </source>
</evidence>
<dbReference type="InterPro" id="IPR001544">
    <property type="entry name" value="Aminotrans_IV"/>
</dbReference>
<dbReference type="Gene3D" id="3.30.470.10">
    <property type="match status" value="1"/>
</dbReference>
<dbReference type="Proteomes" id="UP000774935">
    <property type="component" value="Unassembled WGS sequence"/>
</dbReference>
<keyword evidence="13" id="KW-0032">Aminotransferase</keyword>
<keyword evidence="7 12" id="KW-0663">Pyridoxal phosphate</keyword>
<comment type="catalytic activity">
    <reaction evidence="9">
        <text>L-isoleucine + 2-oxoglutarate = (S)-3-methyl-2-oxopentanoate + L-glutamate</text>
        <dbReference type="Rhea" id="RHEA:24801"/>
        <dbReference type="ChEBI" id="CHEBI:16810"/>
        <dbReference type="ChEBI" id="CHEBI:29985"/>
        <dbReference type="ChEBI" id="CHEBI:35146"/>
        <dbReference type="ChEBI" id="CHEBI:58045"/>
        <dbReference type="EC" id="2.6.1.42"/>
    </reaction>
</comment>
<keyword evidence="13" id="KW-0808">Transferase</keyword>
<comment type="catalytic activity">
    <reaction evidence="10">
        <text>L-leucine + 2-oxoglutarate = 4-methyl-2-oxopentanoate + L-glutamate</text>
        <dbReference type="Rhea" id="RHEA:18321"/>
        <dbReference type="ChEBI" id="CHEBI:16810"/>
        <dbReference type="ChEBI" id="CHEBI:17865"/>
        <dbReference type="ChEBI" id="CHEBI:29985"/>
        <dbReference type="ChEBI" id="CHEBI:57427"/>
        <dbReference type="EC" id="2.6.1.42"/>
    </reaction>
</comment>
<dbReference type="InterPro" id="IPR043132">
    <property type="entry name" value="BCAT-like_C"/>
</dbReference>
<evidence type="ECO:0000256" key="11">
    <source>
        <dbReference type="RuleBase" id="RU004106"/>
    </source>
</evidence>